<dbReference type="SUPFAM" id="SSF52087">
    <property type="entry name" value="CRAL/TRIO domain"/>
    <property type="match status" value="1"/>
</dbReference>
<dbReference type="Gene3D" id="1.20.5.1200">
    <property type="entry name" value="Alpha-tocopherol transfer"/>
    <property type="match status" value="1"/>
</dbReference>
<proteinExistence type="predicted"/>
<feature type="region of interest" description="Disordered" evidence="1">
    <location>
        <begin position="71"/>
        <end position="100"/>
    </location>
</feature>
<evidence type="ECO:0000256" key="1">
    <source>
        <dbReference type="SAM" id="MobiDB-lite"/>
    </source>
</evidence>
<evidence type="ECO:0000313" key="2">
    <source>
        <dbReference type="EMBL" id="CAD7453798.1"/>
    </source>
</evidence>
<protein>
    <submittedName>
        <fullName evidence="2">Uncharacterized protein</fullName>
    </submittedName>
</protein>
<organism evidence="2">
    <name type="scientific">Timema tahoe</name>
    <dbReference type="NCBI Taxonomy" id="61484"/>
    <lineage>
        <taxon>Eukaryota</taxon>
        <taxon>Metazoa</taxon>
        <taxon>Ecdysozoa</taxon>
        <taxon>Arthropoda</taxon>
        <taxon>Hexapoda</taxon>
        <taxon>Insecta</taxon>
        <taxon>Pterygota</taxon>
        <taxon>Neoptera</taxon>
        <taxon>Polyneoptera</taxon>
        <taxon>Phasmatodea</taxon>
        <taxon>Timematodea</taxon>
        <taxon>Timematoidea</taxon>
        <taxon>Timematidae</taxon>
        <taxon>Timema</taxon>
    </lineage>
</organism>
<dbReference type="EMBL" id="OE000430">
    <property type="protein sequence ID" value="CAD7453798.1"/>
    <property type="molecule type" value="Genomic_DNA"/>
</dbReference>
<gene>
    <name evidence="2" type="ORF">TTEB3V08_LOCUS1921</name>
</gene>
<dbReference type="AlphaFoldDB" id="A0A7R9FHK1"/>
<dbReference type="InterPro" id="IPR036865">
    <property type="entry name" value="CRAL-TRIO_dom_sf"/>
</dbReference>
<reference evidence="2" key="1">
    <citation type="submission" date="2020-11" db="EMBL/GenBank/DDBJ databases">
        <authorList>
            <person name="Tran Van P."/>
        </authorList>
    </citation>
    <scope>NUCLEOTIDE SEQUENCE</scope>
</reference>
<accession>A0A7R9FHK1</accession>
<name>A0A7R9FHK1_9NEOP</name>
<sequence>MQVATRVRTAPHRKSAEQCSLDDSSTPVRCSAVWCGAALRVAGALIVLHSSGLEDFYKIVPNEVLPKEYGGKAGPIEEAHNEVTYESTPVRDSSEKEDEE</sequence>
<feature type="region of interest" description="Disordered" evidence="1">
    <location>
        <begin position="1"/>
        <end position="24"/>
    </location>
</feature>
<feature type="compositionally biased region" description="Basic and acidic residues" evidence="1">
    <location>
        <begin position="71"/>
        <end position="83"/>
    </location>
</feature>